<keyword evidence="3" id="KW-1185">Reference proteome</keyword>
<gene>
    <name evidence="2" type="ORF">SAMN05444412_1086</name>
</gene>
<dbReference type="PROSITE" id="PS51257">
    <property type="entry name" value="PROKAR_LIPOPROTEIN"/>
    <property type="match status" value="1"/>
</dbReference>
<comment type="caution">
    <text evidence="2">The sequence shown here is derived from an EMBL/GenBank/DDBJ whole genome shotgun (WGS) entry which is preliminary data.</text>
</comment>
<reference evidence="2 3" key="1">
    <citation type="submission" date="2016-10" db="EMBL/GenBank/DDBJ databases">
        <authorList>
            <person name="Varghese N."/>
            <person name="Submissions S."/>
        </authorList>
    </citation>
    <scope>NUCLEOTIDE SEQUENCE [LARGE SCALE GENOMIC DNA]</scope>
    <source>
        <strain evidence="2 3">DSM 17997</strain>
    </source>
</reference>
<proteinExistence type="predicted"/>
<sequence length="179" mass="20274">MKILIRFILILIVPIAIVGCEKEPKFRIGQEYGGGIVFYIDNSGKHGLIAAPFDQGQAEWGCQTTKIEGAEGEEIGTGLQNTLDILKGCSSENIAARICSELVLNGYDDWFLPSKDELNQLFMHKNKVGGFADDVTAPYWSSTEWEIYNAAWRQTFADYFEQTAYDKYNVYNVRAVRYF</sequence>
<dbReference type="Proteomes" id="UP000199663">
    <property type="component" value="Unassembled WGS sequence"/>
</dbReference>
<accession>A0A1H3RCM3</accession>
<evidence type="ECO:0000313" key="3">
    <source>
        <dbReference type="Proteomes" id="UP000199663"/>
    </source>
</evidence>
<protein>
    <recommendedName>
        <fullName evidence="1">Lcl C-terminal domain-containing protein</fullName>
    </recommendedName>
</protein>
<evidence type="ECO:0000313" key="2">
    <source>
        <dbReference type="EMBL" id="SDZ22709.1"/>
    </source>
</evidence>
<organism evidence="2 3">
    <name type="scientific">Rhodonellum ikkaensis</name>
    <dbReference type="NCBI Taxonomy" id="336829"/>
    <lineage>
        <taxon>Bacteria</taxon>
        <taxon>Pseudomonadati</taxon>
        <taxon>Bacteroidota</taxon>
        <taxon>Cytophagia</taxon>
        <taxon>Cytophagales</taxon>
        <taxon>Cytophagaceae</taxon>
        <taxon>Rhodonellum</taxon>
    </lineage>
</organism>
<feature type="domain" description="Lcl C-terminal" evidence="1">
    <location>
        <begin position="93"/>
        <end position="177"/>
    </location>
</feature>
<dbReference type="Pfam" id="PF07603">
    <property type="entry name" value="Lcl_C"/>
    <property type="match status" value="1"/>
</dbReference>
<dbReference type="RefSeq" id="WP_019598292.1">
    <property type="nucleotide sequence ID" value="NZ_FNQC01000008.1"/>
</dbReference>
<dbReference type="InterPro" id="IPR011460">
    <property type="entry name" value="Lcl_C"/>
</dbReference>
<name>A0A1H3RCM3_9BACT</name>
<dbReference type="EMBL" id="FNQC01000008">
    <property type="protein sequence ID" value="SDZ22709.1"/>
    <property type="molecule type" value="Genomic_DNA"/>
</dbReference>
<evidence type="ECO:0000259" key="1">
    <source>
        <dbReference type="Pfam" id="PF07603"/>
    </source>
</evidence>